<reference evidence="3" key="1">
    <citation type="submission" date="2016-11" db="EMBL/GenBank/DDBJ databases">
        <authorList>
            <person name="Varghese N."/>
            <person name="Submissions S."/>
        </authorList>
    </citation>
    <scope>NUCLEOTIDE SEQUENCE [LARGE SCALE GENOMIC DNA]</scope>
    <source>
        <strain evidence="3">DSM 6637</strain>
    </source>
</reference>
<evidence type="ECO:0000313" key="2">
    <source>
        <dbReference type="EMBL" id="SHL81579.1"/>
    </source>
</evidence>
<dbReference type="RefSeq" id="WP_073061422.1">
    <property type="nucleotide sequence ID" value="NZ_FRCK01000001.1"/>
</dbReference>
<dbReference type="Pfam" id="PF04214">
    <property type="entry name" value="DUF411"/>
    <property type="match status" value="1"/>
</dbReference>
<organism evidence="2 3">
    <name type="scientific">Paracoccus solventivorans</name>
    <dbReference type="NCBI Taxonomy" id="53463"/>
    <lineage>
        <taxon>Bacteria</taxon>
        <taxon>Pseudomonadati</taxon>
        <taxon>Pseudomonadota</taxon>
        <taxon>Alphaproteobacteria</taxon>
        <taxon>Rhodobacterales</taxon>
        <taxon>Paracoccaceae</taxon>
        <taxon>Paracoccus</taxon>
    </lineage>
</organism>
<gene>
    <name evidence="2" type="ORF">SAMN05444389_101493</name>
</gene>
<evidence type="ECO:0000313" key="3">
    <source>
        <dbReference type="Proteomes" id="UP000184444"/>
    </source>
</evidence>
<keyword evidence="3" id="KW-1185">Reference proteome</keyword>
<name>A0A1M7DR01_9RHOB</name>
<dbReference type="Proteomes" id="UP000184444">
    <property type="component" value="Unassembled WGS sequence"/>
</dbReference>
<dbReference type="InterPro" id="IPR007332">
    <property type="entry name" value="DUF411"/>
</dbReference>
<feature type="signal peptide" evidence="1">
    <location>
        <begin position="1"/>
        <end position="28"/>
    </location>
</feature>
<dbReference type="OrthoDB" id="14727at2"/>
<protein>
    <submittedName>
        <fullName evidence="2">Uncharacterized conserved protein</fullName>
    </submittedName>
</protein>
<sequence length="159" mass="16668">MANDLDRRAVLMAMAALPVLLAATRIHAGTAPLVLVHKDPGCGCCGGWIEHLRANGFAVRANDSDQMGLIKQRLGVPEALASCHTAEVDGYVIEGHVPAEAIRRLLAERPAATGLAVPGMPAGSPGMDYPGTTPELYDVALFGPAGQQSFARFRGGREI</sequence>
<feature type="chain" id="PRO_5012184146" evidence="1">
    <location>
        <begin position="29"/>
        <end position="159"/>
    </location>
</feature>
<accession>A0A1M7DR01</accession>
<dbReference type="STRING" id="53463.SAMN05444389_101493"/>
<dbReference type="AlphaFoldDB" id="A0A1M7DR01"/>
<keyword evidence="1" id="KW-0732">Signal</keyword>
<dbReference type="EMBL" id="FRCK01000001">
    <property type="protein sequence ID" value="SHL81579.1"/>
    <property type="molecule type" value="Genomic_DNA"/>
</dbReference>
<evidence type="ECO:0000256" key="1">
    <source>
        <dbReference type="SAM" id="SignalP"/>
    </source>
</evidence>
<proteinExistence type="predicted"/>